<dbReference type="Gene3D" id="2.60.120.10">
    <property type="entry name" value="Jelly Rolls"/>
    <property type="match status" value="1"/>
</dbReference>
<feature type="domain" description="HTH cro/C1-type" evidence="3">
    <location>
        <begin position="16"/>
        <end position="70"/>
    </location>
</feature>
<dbReference type="EMBL" id="CP001854">
    <property type="protein sequence ID" value="ADB51969.1"/>
    <property type="molecule type" value="Genomic_DNA"/>
</dbReference>
<dbReference type="InterPro" id="IPR014710">
    <property type="entry name" value="RmlC-like_jellyroll"/>
</dbReference>
<dbReference type="CDD" id="cd02209">
    <property type="entry name" value="cupin_XRE_C"/>
    <property type="match status" value="1"/>
</dbReference>
<dbReference type="HOGENOM" id="CLU_085376_4_0_11"/>
<organism evidence="4 5">
    <name type="scientific">Conexibacter woesei (strain DSM 14684 / CCUG 47730 / CIP 108061 / JCM 11494 / NBRC 100937 / ID131577)</name>
    <dbReference type="NCBI Taxonomy" id="469383"/>
    <lineage>
        <taxon>Bacteria</taxon>
        <taxon>Bacillati</taxon>
        <taxon>Actinomycetota</taxon>
        <taxon>Thermoleophilia</taxon>
        <taxon>Solirubrobacterales</taxon>
        <taxon>Conexibacteraceae</taxon>
        <taxon>Conexibacter</taxon>
    </lineage>
</organism>
<dbReference type="eggNOG" id="COG1917">
    <property type="taxonomic scope" value="Bacteria"/>
</dbReference>
<keyword evidence="5" id="KW-1185">Reference proteome</keyword>
<evidence type="ECO:0000313" key="5">
    <source>
        <dbReference type="Proteomes" id="UP000008229"/>
    </source>
</evidence>
<name>D3F0A9_CONWI</name>
<dbReference type="InterPro" id="IPR011051">
    <property type="entry name" value="RmlC_Cupin_sf"/>
</dbReference>
<evidence type="ECO:0000259" key="3">
    <source>
        <dbReference type="PROSITE" id="PS50943"/>
    </source>
</evidence>
<dbReference type="CDD" id="cd00093">
    <property type="entry name" value="HTH_XRE"/>
    <property type="match status" value="1"/>
</dbReference>
<dbReference type="InterPro" id="IPR013096">
    <property type="entry name" value="Cupin_2"/>
</dbReference>
<dbReference type="OrthoDB" id="73827at2"/>
<dbReference type="InterPro" id="IPR010982">
    <property type="entry name" value="Lambda_DNA-bd_dom_sf"/>
</dbReference>
<dbReference type="Pfam" id="PF01381">
    <property type="entry name" value="HTH_3"/>
    <property type="match status" value="1"/>
</dbReference>
<dbReference type="RefSeq" id="WP_012935020.1">
    <property type="nucleotide sequence ID" value="NC_013739.1"/>
</dbReference>
<dbReference type="STRING" id="469383.Cwoe_3551"/>
<keyword evidence="1" id="KW-0238">DNA-binding</keyword>
<reference evidence="5" key="2">
    <citation type="submission" date="2010-01" db="EMBL/GenBank/DDBJ databases">
        <title>The complete genome of Conexibacter woesei DSM 14684.</title>
        <authorList>
            <consortium name="US DOE Joint Genome Institute (JGI-PGF)"/>
            <person name="Lucas S."/>
            <person name="Copeland A."/>
            <person name="Lapidus A."/>
            <person name="Glavina del Rio T."/>
            <person name="Dalin E."/>
            <person name="Tice H."/>
            <person name="Bruce D."/>
            <person name="Goodwin L."/>
            <person name="Pitluck S."/>
            <person name="Kyrpides N."/>
            <person name="Mavromatis K."/>
            <person name="Ivanova N."/>
            <person name="Mikhailova N."/>
            <person name="Chertkov O."/>
            <person name="Brettin T."/>
            <person name="Detter J.C."/>
            <person name="Han C."/>
            <person name="Larimer F."/>
            <person name="Land M."/>
            <person name="Hauser L."/>
            <person name="Markowitz V."/>
            <person name="Cheng J.-F."/>
            <person name="Hugenholtz P."/>
            <person name="Woyke T."/>
            <person name="Wu D."/>
            <person name="Pukall R."/>
            <person name="Steenblock K."/>
            <person name="Schneider S."/>
            <person name="Klenk H.-P."/>
            <person name="Eisen J.A."/>
        </authorList>
    </citation>
    <scope>NUCLEOTIDE SEQUENCE [LARGE SCALE GENOMIC DNA]</scope>
    <source>
        <strain evidence="5">DSM 14684 / CIP 108061 / JCM 11494 / NBRC 100937 / ID131577</strain>
    </source>
</reference>
<dbReference type="PANTHER" id="PTHR46797:SF1">
    <property type="entry name" value="METHYLPHOSPHONATE SYNTHASE"/>
    <property type="match status" value="1"/>
</dbReference>
<proteinExistence type="predicted"/>
<dbReference type="SUPFAM" id="SSF51182">
    <property type="entry name" value="RmlC-like cupins"/>
    <property type="match status" value="1"/>
</dbReference>
<dbReference type="SMART" id="SM00530">
    <property type="entry name" value="HTH_XRE"/>
    <property type="match status" value="1"/>
</dbReference>
<dbReference type="GO" id="GO:0003677">
    <property type="term" value="F:DNA binding"/>
    <property type="evidence" value="ECO:0007669"/>
    <property type="project" value="UniProtKB-KW"/>
</dbReference>
<evidence type="ECO:0000256" key="2">
    <source>
        <dbReference type="SAM" id="MobiDB-lite"/>
    </source>
</evidence>
<evidence type="ECO:0000256" key="1">
    <source>
        <dbReference type="ARBA" id="ARBA00023125"/>
    </source>
</evidence>
<dbReference type="InterPro" id="IPR050807">
    <property type="entry name" value="TransReg_Diox_bact_type"/>
</dbReference>
<sequence>MATVDASSVAAIGSRVRALREAMDLSLRDLAERSGVSAPMLSQVERGETSPTLQVATRIAHGLDLRLSQLLRLDEEGAVTIVRVQERRRGPSSVGGHRYEVLTPPLPGQRSELSRHVLTPGTATGGPGDPPVHEPGSRETALIESGRVVLHCDGTAYALDAGDTVTFDADLPHHFENPGPEEASLLAVVSAGLRRS</sequence>
<accession>D3F0A9</accession>
<gene>
    <name evidence="4" type="ordered locus">Cwoe_3551</name>
</gene>
<dbReference type="PROSITE" id="PS50943">
    <property type="entry name" value="HTH_CROC1"/>
    <property type="match status" value="1"/>
</dbReference>
<dbReference type="GO" id="GO:0005829">
    <property type="term" value="C:cytosol"/>
    <property type="evidence" value="ECO:0007669"/>
    <property type="project" value="TreeGrafter"/>
</dbReference>
<evidence type="ECO:0000313" key="4">
    <source>
        <dbReference type="EMBL" id="ADB51969.1"/>
    </source>
</evidence>
<protein>
    <submittedName>
        <fullName evidence="4">Transcriptional regulator, XRE family</fullName>
    </submittedName>
</protein>
<feature type="region of interest" description="Disordered" evidence="2">
    <location>
        <begin position="88"/>
        <end position="138"/>
    </location>
</feature>
<dbReference type="Pfam" id="PF07883">
    <property type="entry name" value="Cupin_2"/>
    <property type="match status" value="1"/>
</dbReference>
<dbReference type="PANTHER" id="PTHR46797">
    <property type="entry name" value="HTH-TYPE TRANSCRIPTIONAL REGULATOR"/>
    <property type="match status" value="1"/>
</dbReference>
<reference evidence="4 5" key="1">
    <citation type="journal article" date="2010" name="Stand. Genomic Sci.">
        <title>Complete genome sequence of Conexibacter woesei type strain (ID131577).</title>
        <authorList>
            <person name="Pukall R."/>
            <person name="Lapidus A."/>
            <person name="Glavina Del Rio T."/>
            <person name="Copeland A."/>
            <person name="Tice H."/>
            <person name="Cheng J.-F."/>
            <person name="Lucas S."/>
            <person name="Chen F."/>
            <person name="Nolan M."/>
            <person name="Bruce D."/>
            <person name="Goodwin L."/>
            <person name="Pitluck S."/>
            <person name="Mavromatis K."/>
            <person name="Ivanova N."/>
            <person name="Ovchinnikova G."/>
            <person name="Pati A."/>
            <person name="Chen A."/>
            <person name="Palaniappan K."/>
            <person name="Land M."/>
            <person name="Hauser L."/>
            <person name="Chang Y.-J."/>
            <person name="Jeffries C.D."/>
            <person name="Chain P."/>
            <person name="Meincke L."/>
            <person name="Sims D."/>
            <person name="Brettin T."/>
            <person name="Detter J.C."/>
            <person name="Rohde M."/>
            <person name="Goeker M."/>
            <person name="Bristow J."/>
            <person name="Eisen J.A."/>
            <person name="Markowitz V."/>
            <person name="Kyrpides N.C."/>
            <person name="Klenk H.-P."/>
            <person name="Hugenholtz P."/>
        </authorList>
    </citation>
    <scope>NUCLEOTIDE SEQUENCE [LARGE SCALE GENOMIC DNA]</scope>
    <source>
        <strain evidence="5">DSM 14684 / CIP 108061 / JCM 11494 / NBRC 100937 / ID131577</strain>
    </source>
</reference>
<dbReference type="Proteomes" id="UP000008229">
    <property type="component" value="Chromosome"/>
</dbReference>
<dbReference type="GO" id="GO:0003700">
    <property type="term" value="F:DNA-binding transcription factor activity"/>
    <property type="evidence" value="ECO:0007669"/>
    <property type="project" value="TreeGrafter"/>
</dbReference>
<dbReference type="KEGG" id="cwo:Cwoe_3551"/>
<dbReference type="eggNOG" id="COG1396">
    <property type="taxonomic scope" value="Bacteria"/>
</dbReference>
<dbReference type="AlphaFoldDB" id="D3F0A9"/>
<dbReference type="SUPFAM" id="SSF47413">
    <property type="entry name" value="lambda repressor-like DNA-binding domains"/>
    <property type="match status" value="1"/>
</dbReference>
<dbReference type="InterPro" id="IPR001387">
    <property type="entry name" value="Cro/C1-type_HTH"/>
</dbReference>
<dbReference type="Gene3D" id="1.10.260.40">
    <property type="entry name" value="lambda repressor-like DNA-binding domains"/>
    <property type="match status" value="1"/>
</dbReference>